<organism evidence="2">
    <name type="scientific">Loa loa</name>
    <name type="common">Eye worm</name>
    <name type="synonym">Filaria loa</name>
    <dbReference type="NCBI Taxonomy" id="7209"/>
    <lineage>
        <taxon>Eukaryota</taxon>
        <taxon>Metazoa</taxon>
        <taxon>Ecdysozoa</taxon>
        <taxon>Nematoda</taxon>
        <taxon>Chromadorea</taxon>
        <taxon>Rhabditida</taxon>
        <taxon>Spirurina</taxon>
        <taxon>Spiruromorpha</taxon>
        <taxon>Filarioidea</taxon>
        <taxon>Onchocercidae</taxon>
        <taxon>Loa</taxon>
    </lineage>
</organism>
<evidence type="ECO:0000313" key="2">
    <source>
        <dbReference type="EMBL" id="EJD73579.1"/>
    </source>
</evidence>
<reference evidence="2" key="1">
    <citation type="submission" date="2012-04" db="EMBL/GenBank/DDBJ databases">
        <title>The Genome Sequence of Loa loa.</title>
        <authorList>
            <consortium name="The Broad Institute Genome Sequencing Platform"/>
            <consortium name="Broad Institute Genome Sequencing Center for Infectious Disease"/>
            <person name="Nutman T.B."/>
            <person name="Fink D.L."/>
            <person name="Russ C."/>
            <person name="Young S."/>
            <person name="Zeng Q."/>
            <person name="Gargeya S."/>
            <person name="Alvarado L."/>
            <person name="Berlin A."/>
            <person name="Chapman S.B."/>
            <person name="Chen Z."/>
            <person name="Freedman E."/>
            <person name="Gellesch M."/>
            <person name="Goldberg J."/>
            <person name="Griggs A."/>
            <person name="Gujja S."/>
            <person name="Heilman E.R."/>
            <person name="Heiman D."/>
            <person name="Howarth C."/>
            <person name="Mehta T."/>
            <person name="Neiman D."/>
            <person name="Pearson M."/>
            <person name="Roberts A."/>
            <person name="Saif S."/>
            <person name="Shea T."/>
            <person name="Shenoy N."/>
            <person name="Sisk P."/>
            <person name="Stolte C."/>
            <person name="Sykes S."/>
            <person name="White J."/>
            <person name="Yandava C."/>
            <person name="Haas B."/>
            <person name="Henn M.R."/>
            <person name="Nusbaum C."/>
            <person name="Birren B."/>
        </authorList>
    </citation>
    <scope>NUCLEOTIDE SEQUENCE [LARGE SCALE GENOMIC DNA]</scope>
</reference>
<name>A0A1S0UDB4_LOALO</name>
<dbReference type="OMA" id="ESIMMNC"/>
<dbReference type="RefSeq" id="XP_020304537.1">
    <property type="nucleotide sequence ID" value="XM_020451663.1"/>
</dbReference>
<dbReference type="EMBL" id="JH712946">
    <property type="protein sequence ID" value="EJD73579.1"/>
    <property type="molecule type" value="Genomic_DNA"/>
</dbReference>
<dbReference type="CTD" id="31252121"/>
<dbReference type="AlphaFoldDB" id="A0A1S0UDB4"/>
<dbReference type="GeneID" id="31252121"/>
<sequence length="98" mass="11012">MTNLIVYIAFFIYCQAANQNQAPMPRAGGDMQPMQAGVAAEVITDYKADELWEDGRLIATTKIEESIMMNCGSMEDEKLFILEEKPFLFLGNSLNLIK</sequence>
<proteinExistence type="predicted"/>
<dbReference type="InParanoid" id="A0A1S0UDB4"/>
<accession>A0A1S0UDB4</accession>
<feature type="chain" id="PRO_5010181737" evidence="1">
    <location>
        <begin position="17"/>
        <end position="98"/>
    </location>
</feature>
<protein>
    <submittedName>
        <fullName evidence="2">Uncharacterized protein</fullName>
    </submittedName>
</protein>
<keyword evidence="1" id="KW-0732">Signal</keyword>
<evidence type="ECO:0000256" key="1">
    <source>
        <dbReference type="SAM" id="SignalP"/>
    </source>
</evidence>
<feature type="signal peptide" evidence="1">
    <location>
        <begin position="1"/>
        <end position="16"/>
    </location>
</feature>
<dbReference type="KEGG" id="loa:LOAG_19004"/>
<gene>
    <name evidence="2" type="ORF">LOAG_19004</name>
</gene>
<dbReference type="OrthoDB" id="5823757at2759"/>